<evidence type="ECO:0000256" key="1">
    <source>
        <dbReference type="SAM" id="MobiDB-lite"/>
    </source>
</evidence>
<reference evidence="3" key="1">
    <citation type="submission" date="2021-04" db="EMBL/GenBank/DDBJ databases">
        <title>Pseudonocardia sp. nov., isolated from sandy soil of mangrove forest.</title>
        <authorList>
            <person name="Zan Z."/>
            <person name="Huang R."/>
            <person name="Liu W."/>
        </authorList>
    </citation>
    <scope>NUCLEOTIDE SEQUENCE</scope>
    <source>
        <strain evidence="3">S2-4</strain>
    </source>
</reference>
<dbReference type="EMBL" id="JAGSOV010000040">
    <property type="protein sequence ID" value="MCO1657247.1"/>
    <property type="molecule type" value="Genomic_DNA"/>
</dbReference>
<dbReference type="InterPro" id="IPR000757">
    <property type="entry name" value="Beta-glucanase-like"/>
</dbReference>
<keyword evidence="3" id="KW-0378">Hydrolase</keyword>
<evidence type="ECO:0000259" key="2">
    <source>
        <dbReference type="PROSITE" id="PS51762"/>
    </source>
</evidence>
<dbReference type="PANTHER" id="PTHR10963">
    <property type="entry name" value="GLYCOSYL HYDROLASE-RELATED"/>
    <property type="match status" value="1"/>
</dbReference>
<keyword evidence="4" id="KW-1185">Reference proteome</keyword>
<feature type="domain" description="GH16" evidence="2">
    <location>
        <begin position="73"/>
        <end position="282"/>
    </location>
</feature>
<dbReference type="PROSITE" id="PS51762">
    <property type="entry name" value="GH16_2"/>
    <property type="match status" value="1"/>
</dbReference>
<dbReference type="CDD" id="cd00413">
    <property type="entry name" value="Glyco_hydrolase_16"/>
    <property type="match status" value="1"/>
</dbReference>
<dbReference type="InterPro" id="IPR050546">
    <property type="entry name" value="Glycosyl_Hydrlase_16"/>
</dbReference>
<dbReference type="GO" id="GO:0016787">
    <property type="term" value="F:hydrolase activity"/>
    <property type="evidence" value="ECO:0007669"/>
    <property type="project" value="UniProtKB-KW"/>
</dbReference>
<dbReference type="Gene3D" id="2.60.120.200">
    <property type="match status" value="1"/>
</dbReference>
<feature type="compositionally biased region" description="Basic and acidic residues" evidence="1">
    <location>
        <begin position="285"/>
        <end position="296"/>
    </location>
</feature>
<dbReference type="PANTHER" id="PTHR10963:SF60">
    <property type="entry name" value="GRAM-NEGATIVE BACTERIA-BINDING PROTEIN 1-RELATED"/>
    <property type="match status" value="1"/>
</dbReference>
<dbReference type="SUPFAM" id="SSF49899">
    <property type="entry name" value="Concanavalin A-like lectins/glucanases"/>
    <property type="match status" value="1"/>
</dbReference>
<protein>
    <submittedName>
        <fullName evidence="3">Glycoside hydrolase family 16 protein</fullName>
    </submittedName>
</protein>
<name>A0ABT1A2N3_9PSEU</name>
<dbReference type="InterPro" id="IPR013320">
    <property type="entry name" value="ConA-like_dom_sf"/>
</dbReference>
<organism evidence="3 4">
    <name type="scientific">Pseudonocardia humida</name>
    <dbReference type="NCBI Taxonomy" id="2800819"/>
    <lineage>
        <taxon>Bacteria</taxon>
        <taxon>Bacillati</taxon>
        <taxon>Actinomycetota</taxon>
        <taxon>Actinomycetes</taxon>
        <taxon>Pseudonocardiales</taxon>
        <taxon>Pseudonocardiaceae</taxon>
        <taxon>Pseudonocardia</taxon>
    </lineage>
</organism>
<dbReference type="Proteomes" id="UP001165283">
    <property type="component" value="Unassembled WGS sequence"/>
</dbReference>
<evidence type="ECO:0000313" key="4">
    <source>
        <dbReference type="Proteomes" id="UP001165283"/>
    </source>
</evidence>
<feature type="region of interest" description="Disordered" evidence="1">
    <location>
        <begin position="29"/>
        <end position="64"/>
    </location>
</feature>
<dbReference type="Pfam" id="PF00722">
    <property type="entry name" value="Glyco_hydro_16"/>
    <property type="match status" value="1"/>
</dbReference>
<comment type="caution">
    <text evidence="3">The sequence shown here is derived from an EMBL/GenBank/DDBJ whole genome shotgun (WGS) entry which is preliminary data.</text>
</comment>
<proteinExistence type="predicted"/>
<sequence>MTRDELEDLLRRFLSTGLGLMVVLGTPALSDTGPTESPPVAVQTEQAPREDRTADDAADDDAPAGFATSAAATHGWGRPNRVDHFTDGLGEDWNVYDSPGHQGNGVRSPEAATVEDGRLIITGSPDGTTAGMSWGDGQKYGRWEGRVRAPEADDAYHALLLLWPDAENFPIGGEIDFMEMLDGDRQTTNLFLHYGADNSQISGEVEVDATTWHNWALEWTPESITAYLDGEEWFSTTEQEIFPPGPMHLAVQLDWFPDSEDERSRESRMEVDWVMQYPLDSGSGTDRDDREDRGDR</sequence>
<gene>
    <name evidence="3" type="ORF">KDL28_19500</name>
</gene>
<evidence type="ECO:0000313" key="3">
    <source>
        <dbReference type="EMBL" id="MCO1657247.1"/>
    </source>
</evidence>
<accession>A0ABT1A2N3</accession>
<dbReference type="RefSeq" id="WP_252440754.1">
    <property type="nucleotide sequence ID" value="NZ_JAGSOV010000040.1"/>
</dbReference>
<feature type="region of interest" description="Disordered" evidence="1">
    <location>
        <begin position="276"/>
        <end position="296"/>
    </location>
</feature>